<dbReference type="STRING" id="2518989.IMCC3088_2784"/>
<gene>
    <name evidence="3" type="ORF">IMCC3088_2784</name>
</gene>
<reference evidence="3 4" key="1">
    <citation type="journal article" date="2011" name="J. Bacteriol.">
        <title>Genome sequence of strain IMCC3088, a proteorhodopsin-containing marine bacterium belonging to the OM60/NOR5 clade.</title>
        <authorList>
            <person name="Jang Y."/>
            <person name="Oh H.M."/>
            <person name="Kang I."/>
            <person name="Lee K."/>
            <person name="Yang S.J."/>
            <person name="Cho J.C."/>
        </authorList>
    </citation>
    <scope>NUCLEOTIDE SEQUENCE [LARGE SCALE GENOMIC DNA]</scope>
    <source>
        <strain evidence="3 4">IMCC3088</strain>
    </source>
</reference>
<comment type="caution">
    <text evidence="3">The sequence shown here is derived from an EMBL/GenBank/DDBJ whole genome shotgun (WGS) entry which is preliminary data.</text>
</comment>
<evidence type="ECO:0000256" key="1">
    <source>
        <dbReference type="SAM" id="MobiDB-lite"/>
    </source>
</evidence>
<keyword evidence="4" id="KW-1185">Reference proteome</keyword>
<dbReference type="Proteomes" id="UP000005615">
    <property type="component" value="Unassembled WGS sequence"/>
</dbReference>
<proteinExistence type="predicted"/>
<feature type="transmembrane region" description="Helical" evidence="2">
    <location>
        <begin position="55"/>
        <end position="75"/>
    </location>
</feature>
<accession>F3L505</accession>
<feature type="region of interest" description="Disordered" evidence="1">
    <location>
        <begin position="80"/>
        <end position="118"/>
    </location>
</feature>
<feature type="transmembrane region" description="Helical" evidence="2">
    <location>
        <begin position="23"/>
        <end position="40"/>
    </location>
</feature>
<keyword evidence="2" id="KW-0472">Membrane</keyword>
<evidence type="ECO:0000256" key="2">
    <source>
        <dbReference type="SAM" id="Phobius"/>
    </source>
</evidence>
<sequence>MSLFKVAKYSTLLFFMKRHKKQLHRLGSTVLLLSVSYFLLGDLQDYFAQTHPDLAIYMLVAKSALLYGAAGILIWQWRPKSDSSPSSGRAKSEVPAVSDRQNVSQSKSRSRLDAFKDLDQHEQLQTRYQAVMKSKSKK</sequence>
<dbReference type="AlphaFoldDB" id="F3L505"/>
<protein>
    <submittedName>
        <fullName evidence="3">Uncharacterized protein</fullName>
    </submittedName>
</protein>
<dbReference type="OrthoDB" id="5739657at2"/>
<name>F3L505_9GAMM</name>
<organism evidence="3 4">
    <name type="scientific">Aequoribacter fuscus</name>
    <dbReference type="NCBI Taxonomy" id="2518989"/>
    <lineage>
        <taxon>Bacteria</taxon>
        <taxon>Pseudomonadati</taxon>
        <taxon>Pseudomonadota</taxon>
        <taxon>Gammaproteobacteria</taxon>
        <taxon>Cellvibrionales</taxon>
        <taxon>Halieaceae</taxon>
        <taxon>Aequoribacter</taxon>
    </lineage>
</organism>
<keyword evidence="2" id="KW-0812">Transmembrane</keyword>
<evidence type="ECO:0000313" key="3">
    <source>
        <dbReference type="EMBL" id="EGG28592.1"/>
    </source>
</evidence>
<dbReference type="EMBL" id="AEIG01000093">
    <property type="protein sequence ID" value="EGG28592.1"/>
    <property type="molecule type" value="Genomic_DNA"/>
</dbReference>
<evidence type="ECO:0000313" key="4">
    <source>
        <dbReference type="Proteomes" id="UP000005615"/>
    </source>
</evidence>
<keyword evidence="2" id="KW-1133">Transmembrane helix</keyword>
<dbReference type="RefSeq" id="WP_009576923.1">
    <property type="nucleotide sequence ID" value="NZ_AEIG01000093.1"/>
</dbReference>